<comment type="caution">
    <text evidence="1">The sequence shown here is derived from an EMBL/GenBank/DDBJ whole genome shotgun (WGS) entry which is preliminary data.</text>
</comment>
<evidence type="ECO:0000313" key="1">
    <source>
        <dbReference type="EMBL" id="DAD40554.1"/>
    </source>
</evidence>
<protein>
    <submittedName>
        <fullName evidence="1">Uncharacterized protein</fullName>
    </submittedName>
</protein>
<organism evidence="1 2">
    <name type="scientific">Nelumbo nucifera</name>
    <name type="common">Sacred lotus</name>
    <dbReference type="NCBI Taxonomy" id="4432"/>
    <lineage>
        <taxon>Eukaryota</taxon>
        <taxon>Viridiplantae</taxon>
        <taxon>Streptophyta</taxon>
        <taxon>Embryophyta</taxon>
        <taxon>Tracheophyta</taxon>
        <taxon>Spermatophyta</taxon>
        <taxon>Magnoliopsida</taxon>
        <taxon>Proteales</taxon>
        <taxon>Nelumbonaceae</taxon>
        <taxon>Nelumbo</taxon>
    </lineage>
</organism>
<keyword evidence="2" id="KW-1185">Reference proteome</keyword>
<sequence>MFFFFQYYSFTMKLGQKVQWNWLNRNQVCLICLMLRQIAKYSKSLETIQATTTTNSEWINSQESGLINESD</sequence>
<dbReference type="AlphaFoldDB" id="A0A822Z2A4"/>
<proteinExistence type="predicted"/>
<gene>
    <name evidence="1" type="ORF">HUJ06_014877</name>
</gene>
<evidence type="ECO:0000313" key="2">
    <source>
        <dbReference type="Proteomes" id="UP000607653"/>
    </source>
</evidence>
<dbReference type="Proteomes" id="UP000607653">
    <property type="component" value="Unassembled WGS sequence"/>
</dbReference>
<reference evidence="1 2" key="1">
    <citation type="journal article" date="2020" name="Mol. Biol. Evol.">
        <title>Distinct Expression and Methylation Patterns for Genes with Different Fates following a Single Whole-Genome Duplication in Flowering Plants.</title>
        <authorList>
            <person name="Shi T."/>
            <person name="Rahmani R.S."/>
            <person name="Gugger P.F."/>
            <person name="Wang M."/>
            <person name="Li H."/>
            <person name="Zhang Y."/>
            <person name="Li Z."/>
            <person name="Wang Q."/>
            <person name="Van de Peer Y."/>
            <person name="Marchal K."/>
            <person name="Chen J."/>
        </authorList>
    </citation>
    <scope>NUCLEOTIDE SEQUENCE [LARGE SCALE GENOMIC DNA]</scope>
    <source>
        <tissue evidence="1">Leaf</tissue>
    </source>
</reference>
<name>A0A822Z2A4_NELNU</name>
<dbReference type="EMBL" id="DUZY01000005">
    <property type="protein sequence ID" value="DAD40554.1"/>
    <property type="molecule type" value="Genomic_DNA"/>
</dbReference>
<accession>A0A822Z2A4</accession>